<evidence type="ECO:0000313" key="3">
    <source>
        <dbReference type="Proteomes" id="UP000006729"/>
    </source>
</evidence>
<dbReference type="EMBL" id="CM009307">
    <property type="protein sequence ID" value="RQP02627.1"/>
    <property type="molecule type" value="Genomic_DNA"/>
</dbReference>
<feature type="region of interest" description="Disordered" evidence="1">
    <location>
        <begin position="24"/>
        <end position="48"/>
    </location>
</feature>
<evidence type="ECO:0000256" key="1">
    <source>
        <dbReference type="SAM" id="MobiDB-lite"/>
    </source>
</evidence>
<keyword evidence="3" id="KW-1185">Reference proteome</keyword>
<gene>
    <name evidence="2" type="ORF">POPTR_018G040050</name>
</gene>
<accession>A0A3N7G608</accession>
<dbReference type="InParanoid" id="A0A3N7G608"/>
<proteinExistence type="predicted"/>
<dbReference type="AlphaFoldDB" id="A0A3N7G608"/>
<feature type="compositionally biased region" description="Polar residues" evidence="1">
    <location>
        <begin position="29"/>
        <end position="41"/>
    </location>
</feature>
<name>A0A3N7G608_POPTR</name>
<evidence type="ECO:0000313" key="2">
    <source>
        <dbReference type="EMBL" id="RQP02627.1"/>
    </source>
</evidence>
<reference evidence="2 3" key="1">
    <citation type="journal article" date="2006" name="Science">
        <title>The genome of black cottonwood, Populus trichocarpa (Torr. &amp; Gray).</title>
        <authorList>
            <person name="Tuskan G.A."/>
            <person name="Difazio S."/>
            <person name="Jansson S."/>
            <person name="Bohlmann J."/>
            <person name="Grigoriev I."/>
            <person name="Hellsten U."/>
            <person name="Putnam N."/>
            <person name="Ralph S."/>
            <person name="Rombauts S."/>
            <person name="Salamov A."/>
            <person name="Schein J."/>
            <person name="Sterck L."/>
            <person name="Aerts A."/>
            <person name="Bhalerao R.R."/>
            <person name="Bhalerao R.P."/>
            <person name="Blaudez D."/>
            <person name="Boerjan W."/>
            <person name="Brun A."/>
            <person name="Brunner A."/>
            <person name="Busov V."/>
            <person name="Campbell M."/>
            <person name="Carlson J."/>
            <person name="Chalot M."/>
            <person name="Chapman J."/>
            <person name="Chen G.L."/>
            <person name="Cooper D."/>
            <person name="Coutinho P.M."/>
            <person name="Couturier J."/>
            <person name="Covert S."/>
            <person name="Cronk Q."/>
            <person name="Cunningham R."/>
            <person name="Davis J."/>
            <person name="Degroeve S."/>
            <person name="Dejardin A."/>
            <person name="Depamphilis C."/>
            <person name="Detter J."/>
            <person name="Dirks B."/>
            <person name="Dubchak I."/>
            <person name="Duplessis S."/>
            <person name="Ehlting J."/>
            <person name="Ellis B."/>
            <person name="Gendler K."/>
            <person name="Goodstein D."/>
            <person name="Gribskov M."/>
            <person name="Grimwood J."/>
            <person name="Groover A."/>
            <person name="Gunter L."/>
            <person name="Hamberger B."/>
            <person name="Heinze B."/>
            <person name="Helariutta Y."/>
            <person name="Henrissat B."/>
            <person name="Holligan D."/>
            <person name="Holt R."/>
            <person name="Huang W."/>
            <person name="Islam-Faridi N."/>
            <person name="Jones S."/>
            <person name="Jones-Rhoades M."/>
            <person name="Jorgensen R."/>
            <person name="Joshi C."/>
            <person name="Kangasjarvi J."/>
            <person name="Karlsson J."/>
            <person name="Kelleher C."/>
            <person name="Kirkpatrick R."/>
            <person name="Kirst M."/>
            <person name="Kohler A."/>
            <person name="Kalluri U."/>
            <person name="Larimer F."/>
            <person name="Leebens-Mack J."/>
            <person name="Leple J.C."/>
            <person name="Locascio P."/>
            <person name="Lou Y."/>
            <person name="Lucas S."/>
            <person name="Martin F."/>
            <person name="Montanini B."/>
            <person name="Napoli C."/>
            <person name="Nelson D.R."/>
            <person name="Nelson C."/>
            <person name="Nieminen K."/>
            <person name="Nilsson O."/>
            <person name="Pereda V."/>
            <person name="Peter G."/>
            <person name="Philippe R."/>
            <person name="Pilate G."/>
            <person name="Poliakov A."/>
            <person name="Razumovskaya J."/>
            <person name="Richardson P."/>
            <person name="Rinaldi C."/>
            <person name="Ritland K."/>
            <person name="Rouze P."/>
            <person name="Ryaboy D."/>
            <person name="Schmutz J."/>
            <person name="Schrader J."/>
            <person name="Segerman B."/>
            <person name="Shin H."/>
            <person name="Siddiqui A."/>
            <person name="Sterky F."/>
            <person name="Terry A."/>
            <person name="Tsai C.J."/>
            <person name="Uberbacher E."/>
            <person name="Unneberg P."/>
            <person name="Vahala J."/>
            <person name="Wall K."/>
            <person name="Wessler S."/>
            <person name="Yang G."/>
            <person name="Yin T."/>
            <person name="Douglas C."/>
            <person name="Marra M."/>
            <person name="Sandberg G."/>
            <person name="Van de Peer Y."/>
            <person name="Rokhsar D."/>
        </authorList>
    </citation>
    <scope>NUCLEOTIDE SEQUENCE [LARGE SCALE GENOMIC DNA]</scope>
    <source>
        <strain evidence="3">cv. Nisqually</strain>
    </source>
</reference>
<organism evidence="2 3">
    <name type="scientific">Populus trichocarpa</name>
    <name type="common">Western balsam poplar</name>
    <name type="synonym">Populus balsamifera subsp. trichocarpa</name>
    <dbReference type="NCBI Taxonomy" id="3694"/>
    <lineage>
        <taxon>Eukaryota</taxon>
        <taxon>Viridiplantae</taxon>
        <taxon>Streptophyta</taxon>
        <taxon>Embryophyta</taxon>
        <taxon>Tracheophyta</taxon>
        <taxon>Spermatophyta</taxon>
        <taxon>Magnoliopsida</taxon>
        <taxon>eudicotyledons</taxon>
        <taxon>Gunneridae</taxon>
        <taxon>Pentapetalae</taxon>
        <taxon>rosids</taxon>
        <taxon>fabids</taxon>
        <taxon>Malpighiales</taxon>
        <taxon>Salicaceae</taxon>
        <taxon>Saliceae</taxon>
        <taxon>Populus</taxon>
    </lineage>
</organism>
<protein>
    <submittedName>
        <fullName evidence="2">Uncharacterized protein</fullName>
    </submittedName>
</protein>
<dbReference type="Proteomes" id="UP000006729">
    <property type="component" value="Chromosome 18"/>
</dbReference>
<sequence length="48" mass="5294">MGTRRACQRNCEADVLPFQVVNHGPPPTSTSAMSGNLQNYPHPTRLKD</sequence>